<evidence type="ECO:0000256" key="2">
    <source>
        <dbReference type="NCBIfam" id="TIGR00658"/>
    </source>
</evidence>
<evidence type="ECO:0000313" key="6">
    <source>
        <dbReference type="EMBL" id="PTL58982.1"/>
    </source>
</evidence>
<dbReference type="GO" id="GO:0019240">
    <property type="term" value="P:citrulline biosynthetic process"/>
    <property type="evidence" value="ECO:0007669"/>
    <property type="project" value="TreeGrafter"/>
</dbReference>
<name>A0A2T4UIB3_9ACTN</name>
<dbReference type="InterPro" id="IPR006132">
    <property type="entry name" value="Asp/Orn_carbamoyltranf_P-bd"/>
</dbReference>
<dbReference type="InterPro" id="IPR006130">
    <property type="entry name" value="Asp/Orn_carbamoylTrfase"/>
</dbReference>
<dbReference type="InterPro" id="IPR036901">
    <property type="entry name" value="Asp/Orn_carbamoylTrfase_sf"/>
</dbReference>
<dbReference type="PANTHER" id="PTHR45753:SF3">
    <property type="entry name" value="ORNITHINE TRANSCARBAMYLASE, MITOCHONDRIAL"/>
    <property type="match status" value="1"/>
</dbReference>
<dbReference type="Proteomes" id="UP000240739">
    <property type="component" value="Unassembled WGS sequence"/>
</dbReference>
<dbReference type="OrthoDB" id="9802587at2"/>
<dbReference type="PRINTS" id="PR00102">
    <property type="entry name" value="OTCASE"/>
</dbReference>
<dbReference type="NCBIfam" id="TIGR00658">
    <property type="entry name" value="orni_carb_tr"/>
    <property type="match status" value="1"/>
</dbReference>
<dbReference type="GO" id="GO:0042450">
    <property type="term" value="P:L-arginine biosynthetic process via ornithine"/>
    <property type="evidence" value="ECO:0007669"/>
    <property type="project" value="UniProtKB-UniRule"/>
</dbReference>
<dbReference type="FunFam" id="3.40.50.1370:FF:000008">
    <property type="entry name" value="Ornithine carbamoyltransferase"/>
    <property type="match status" value="1"/>
</dbReference>
<dbReference type="GO" id="GO:0004585">
    <property type="term" value="F:ornithine carbamoyltransferase activity"/>
    <property type="evidence" value="ECO:0007669"/>
    <property type="project" value="UniProtKB-UniRule"/>
</dbReference>
<feature type="domain" description="Aspartate/ornithine carbamoyltransferase Asp/Orn-binding" evidence="4">
    <location>
        <begin position="147"/>
        <end position="287"/>
    </location>
</feature>
<dbReference type="Gene3D" id="3.40.50.1370">
    <property type="entry name" value="Aspartate/ornithine carbamoyltransferase"/>
    <property type="match status" value="2"/>
</dbReference>
<evidence type="ECO:0000259" key="4">
    <source>
        <dbReference type="Pfam" id="PF00185"/>
    </source>
</evidence>
<keyword evidence="7" id="KW-1185">Reference proteome</keyword>
<dbReference type="AlphaFoldDB" id="A0A2T4UIB3"/>
<sequence>MPRHLLTGLELSADELHALLDRAVALKAAPYSSDALREKVVALIFQKPSTRTRLSFEAGIVELGGHPMLLRAEDLQLSRGESVKDTARILSRHVQAVGVRTGPDAMLEELAAEGDITVFNMLTAGHHPCQALADLLTLKETFGDVRGLKLAYVGDGNNVARSLALLGGLAGVEVAVAAPDGYQLEEGTGALLTSDPAEAVAGAHAIYADVWVSMGDEETADARRAALTPYRIDDELLDLAAPDAVALHCLPAHPGEEITAEVLYGDRQRIWDQAENRRHAQKALLELLLAPVA</sequence>
<dbReference type="SUPFAM" id="SSF53671">
    <property type="entry name" value="Aspartate/ornithine carbamoyltransferase"/>
    <property type="match status" value="1"/>
</dbReference>
<accession>A0A2T4UIB3</accession>
<dbReference type="NCBIfam" id="NF001986">
    <property type="entry name" value="PRK00779.1"/>
    <property type="match status" value="1"/>
</dbReference>
<evidence type="ECO:0000259" key="5">
    <source>
        <dbReference type="Pfam" id="PF02729"/>
    </source>
</evidence>
<evidence type="ECO:0000256" key="1">
    <source>
        <dbReference type="ARBA" id="ARBA00022679"/>
    </source>
</evidence>
<dbReference type="EC" id="2.1.3.3" evidence="2"/>
<dbReference type="PRINTS" id="PR00100">
    <property type="entry name" value="AOTCASE"/>
</dbReference>
<dbReference type="PANTHER" id="PTHR45753">
    <property type="entry name" value="ORNITHINE CARBAMOYLTRANSFERASE, MITOCHONDRIAL"/>
    <property type="match status" value="1"/>
</dbReference>
<protein>
    <recommendedName>
        <fullName evidence="2">Ornithine carbamoyltransferase</fullName>
        <ecNumber evidence="2">2.1.3.3</ecNumber>
    </recommendedName>
</protein>
<comment type="caution">
    <text evidence="6">The sequence shown here is derived from an EMBL/GenBank/DDBJ whole genome shotgun (WGS) entry which is preliminary data.</text>
</comment>
<dbReference type="InterPro" id="IPR006131">
    <property type="entry name" value="Asp_carbamoyltransf_Asp/Orn-bd"/>
</dbReference>
<dbReference type="RefSeq" id="WP_107567418.1">
    <property type="nucleotide sequence ID" value="NZ_PYYB01000001.1"/>
</dbReference>
<dbReference type="Pfam" id="PF00185">
    <property type="entry name" value="OTCace"/>
    <property type="match status" value="1"/>
</dbReference>
<feature type="domain" description="Aspartate/ornithine carbamoyltransferase carbamoyl-P binding" evidence="5">
    <location>
        <begin position="3"/>
        <end position="140"/>
    </location>
</feature>
<organism evidence="6 7">
    <name type="scientific">Paraconexibacter algicola</name>
    <dbReference type="NCBI Taxonomy" id="2133960"/>
    <lineage>
        <taxon>Bacteria</taxon>
        <taxon>Bacillati</taxon>
        <taxon>Actinomycetota</taxon>
        <taxon>Thermoleophilia</taxon>
        <taxon>Solirubrobacterales</taxon>
        <taxon>Paraconexibacteraceae</taxon>
        <taxon>Paraconexibacter</taxon>
    </lineage>
</organism>
<gene>
    <name evidence="6" type="primary">argF</name>
    <name evidence="6" type="ORF">C7Y72_04630</name>
</gene>
<dbReference type="InterPro" id="IPR002292">
    <property type="entry name" value="Orn/put_carbamltrans"/>
</dbReference>
<reference evidence="6 7" key="1">
    <citation type="submission" date="2018-03" db="EMBL/GenBank/DDBJ databases">
        <title>Aquarubrobacter algicola gen. nov., sp. nov., a novel actinobacterium isolated from shallow eutrophic lake during the end of cyanobacterial harmful algal blooms.</title>
        <authorList>
            <person name="Chun S.J."/>
        </authorList>
    </citation>
    <scope>NUCLEOTIDE SEQUENCE [LARGE SCALE GENOMIC DNA]</scope>
    <source>
        <strain evidence="6 7">Seoho-28</strain>
    </source>
</reference>
<dbReference type="PROSITE" id="PS00097">
    <property type="entry name" value="CARBAMOYLTRANSFERASE"/>
    <property type="match status" value="1"/>
</dbReference>
<comment type="similarity">
    <text evidence="3">Belongs to the aspartate/ornithine carbamoyltransferase superfamily.</text>
</comment>
<evidence type="ECO:0000256" key="3">
    <source>
        <dbReference type="RuleBase" id="RU003634"/>
    </source>
</evidence>
<dbReference type="GO" id="GO:0016597">
    <property type="term" value="F:amino acid binding"/>
    <property type="evidence" value="ECO:0007669"/>
    <property type="project" value="InterPro"/>
</dbReference>
<proteinExistence type="inferred from homology"/>
<dbReference type="EMBL" id="PYYB01000001">
    <property type="protein sequence ID" value="PTL58982.1"/>
    <property type="molecule type" value="Genomic_DNA"/>
</dbReference>
<dbReference type="Pfam" id="PF02729">
    <property type="entry name" value="OTCace_N"/>
    <property type="match status" value="1"/>
</dbReference>
<keyword evidence="1 3" id="KW-0808">Transferase</keyword>
<evidence type="ECO:0000313" key="7">
    <source>
        <dbReference type="Proteomes" id="UP000240739"/>
    </source>
</evidence>